<sequence length="110" mass="12717">MATPAYQISAPEAFSFQSEDWSKWIARFERFRTASGLINKPEAEQNCKFPLSFGDEAIRNRIVCGIRDKRVSEKLQLEADLTLEKANNITRQAEIIKKQQPFVTNHENKM</sequence>
<dbReference type="AlphaFoldDB" id="A0A4Y2KQC1"/>
<dbReference type="Proteomes" id="UP000499080">
    <property type="component" value="Unassembled WGS sequence"/>
</dbReference>
<comment type="caution">
    <text evidence="1">The sequence shown here is derived from an EMBL/GenBank/DDBJ whole genome shotgun (WGS) entry which is preliminary data.</text>
</comment>
<keyword evidence="2" id="KW-1185">Reference proteome</keyword>
<organism evidence="1 2">
    <name type="scientific">Araneus ventricosus</name>
    <name type="common">Orbweaver spider</name>
    <name type="synonym">Epeira ventricosa</name>
    <dbReference type="NCBI Taxonomy" id="182803"/>
    <lineage>
        <taxon>Eukaryota</taxon>
        <taxon>Metazoa</taxon>
        <taxon>Ecdysozoa</taxon>
        <taxon>Arthropoda</taxon>
        <taxon>Chelicerata</taxon>
        <taxon>Arachnida</taxon>
        <taxon>Araneae</taxon>
        <taxon>Araneomorphae</taxon>
        <taxon>Entelegynae</taxon>
        <taxon>Araneoidea</taxon>
        <taxon>Araneidae</taxon>
        <taxon>Araneus</taxon>
    </lineage>
</organism>
<evidence type="ECO:0000313" key="2">
    <source>
        <dbReference type="Proteomes" id="UP000499080"/>
    </source>
</evidence>
<dbReference type="OrthoDB" id="6414002at2759"/>
<protein>
    <submittedName>
        <fullName evidence="1">Uncharacterized protein</fullName>
    </submittedName>
</protein>
<proteinExistence type="predicted"/>
<dbReference type="EMBL" id="BGPR01004865">
    <property type="protein sequence ID" value="GBN04220.1"/>
    <property type="molecule type" value="Genomic_DNA"/>
</dbReference>
<name>A0A4Y2KQC1_ARAVE</name>
<gene>
    <name evidence="1" type="ORF">AVEN_117706_1</name>
</gene>
<accession>A0A4Y2KQC1</accession>
<reference evidence="1 2" key="1">
    <citation type="journal article" date="2019" name="Sci. Rep.">
        <title>Orb-weaving spider Araneus ventricosus genome elucidates the spidroin gene catalogue.</title>
        <authorList>
            <person name="Kono N."/>
            <person name="Nakamura H."/>
            <person name="Ohtoshi R."/>
            <person name="Moran D.A.P."/>
            <person name="Shinohara A."/>
            <person name="Yoshida Y."/>
            <person name="Fujiwara M."/>
            <person name="Mori M."/>
            <person name="Tomita M."/>
            <person name="Arakawa K."/>
        </authorList>
    </citation>
    <scope>NUCLEOTIDE SEQUENCE [LARGE SCALE GENOMIC DNA]</scope>
</reference>
<evidence type="ECO:0000313" key="1">
    <source>
        <dbReference type="EMBL" id="GBN04220.1"/>
    </source>
</evidence>